<feature type="coiled-coil region" evidence="1">
    <location>
        <begin position="1130"/>
        <end position="1157"/>
    </location>
</feature>
<comment type="caution">
    <text evidence="5">The sequence shown here is derived from an EMBL/GenBank/DDBJ whole genome shotgun (WGS) entry which is preliminary data.</text>
</comment>
<feature type="region of interest" description="Disordered" evidence="2">
    <location>
        <begin position="91"/>
        <end position="133"/>
    </location>
</feature>
<dbReference type="InterPro" id="IPR038765">
    <property type="entry name" value="Papain-like_cys_pep_sf"/>
</dbReference>
<dbReference type="InterPro" id="IPR051055">
    <property type="entry name" value="PIF1_helicase"/>
</dbReference>
<dbReference type="CDD" id="cd18809">
    <property type="entry name" value="SF1_C_RecD"/>
    <property type="match status" value="1"/>
</dbReference>
<sequence length="2666" mass="307686">MGRPGPNNCDIFFKRHCKALKENYKLDFQIEDKMIILGIISIGELAFDWSYGHTKGHSWLHTLYPGHSEDLELGFIPGYINRLDLIMPKKSKKARSTKVKENKERMRKARKEKNKKLRDGQCNNQSNSKQQSNTSLNFENINQSVISQNCHDLDQSVISQNCHDLDKSVISQNCHDLDQSVISQNCHDLDQSVISQNCQHIDQSVISQTCHDLDQSVISQNCQHIDQSVISQNCHDLEQSVISSNCHDLDQSVISQTCHDLDQSVISQNCQHIDQSVISQNRHDLEQSVISSNCHDLDQSVISQKCHDFDVDERNILENAFENMLENVFENILENVFENILENGIEIIYENRNEHLYDNANEKLDQSINYQYKRNTDDDNIYQNKSEIQNQTEKLDQNQVEKLDKKQIEKLNKNQNKKIVQNQTEKLDQNQIEKQDENRIVKKKYENLIEQLDLKHNCPYIETESEIVLMNKVQLEQYQSKIKNKTSIKAQCNNKINTAKVKDCVKVSRSGIRNTFVQGSFHQGDIRFGLNSGKQCVANCCSALAFSKLKDLTYWDQKYLDKVLIYGNDLYSRVSGNNHHLLISDLPPILDISGKLMQLSLKESISAVIDTSETIDFSEFGNSLPLDQALQESLVDYDACFICAYDTSFLALKHGQDLFLFDSHARNEFGLKHSNGKSLLLKLSSLDHLYQYCCNMVPGASQNQWFEVTGVSIVLVEEPVMYNDDHIVPENHEHELYNYSDIGNHETMNTSDSELPEIVEENEKGSPHTNIDEKINLTCDIYSSESNANDNINKNESDVEIVSATDLSYDFKPINTVAKKKLCLIVKIPTKHIHKQITNTILIWAPHLLQNLSQPRFKTVKEHIHSLQMKENNVWGTELEIIACADLLKTDIYTYYNDSWIKYSSSQLCSKNKINVQAIYLQHLTGINHYEVVTAVSQKSRYQNRMQSSPVEREKSEFDRKCEVPTLKINDSDNYSDDESKVLSKAEKERIRYRKDEEFKARKISSLKRKYRENETYRDNLIQAGIKKYREDKDYRDALKESGTQKYKENEDYRDNLIQSGIQKYQENDKYREKLKRASIYKYEEDEQHKKHVKQASVQKYKEDEKHKEHVKQASIQKYADDDSHRCKVKQQTETRRENLKEENKQITEVIRKFKDAVKKGPECVCSCCLRLFFEKQVLICKKGSYDHSIYDSCTTEKYKHICTDDCNTHCAFEGTCRTSLWICYTCHRKMMKGKIPADSFSNGLMLEDVPLELKQLNSIEQQLIALNIPFMKIMALPKGGQKGVHGPVVCVPSDLKKVTTILPRSEDESLLLKVKLKRKLNYKGYDKYQYVRPNHLEQALVYLKDKNVWYKDVAINDEWINPIPEVNDDQVVNDESDSDDTEMMGNKEIQKDALENMSKSSKVGNEREEESEQYSYIDDKLRGVQLDTCLQPADIGQEALDLCFDQVFNLAPAENNNPLSVLKEPGIEAKTFPVHFPSGKNTSDEDRDEKLTIGRYFNLRLMSVENRFARDTNYIFFSQYLTELNSVISNVQISLRKQCPFSKEGKKVTREMLCNKETLKELFKKDEAIKYLKPIQNAPKFGEDDIDDIITFIDKYITCEIPDEQKDKELHDIVMAVHQHSKKHSKSCKKKGTVCRFNFPRPPSTRTFISEPSDPDKDSEDDEELAKEILSDLWEVIKKHEDENLDVSEIFKKIGLTQESFETYYRFITNRNTVVLKRQPNEIYTNQYNPHLLRAWDANMDIQYILDAFSCVVYIISYISKAERELGLLLQQTKNEAEEGNLNAQQTMKKVGTSYLHHREISAQEAVFRVTGLRLRECSRKVEFIPVGENPCRMSIPLKDLEKQQNCKSSKRKRHNSDSEDEDEDENSTWMNNIVDRYKGRPHIDIFIKLCLARFTSEYSVILESQLPQKINKDTTFKLDGSLGYIRKRTRTSPAVIKYPRFSQENSPEKYYQSILQLYLPYRYDEQLKPLLFQTYENFFTCGRVKFQGDNTLSSVKEIVIKNMSDFVKNGHDLEEAEKQFHEKDPKEDAWCELCPEAEVNRRECIDEGKVSSVIEEDLSIPDLNEKSSSSVGTNLLSVSLTKNEIIPRLRSLNLKQRRILYKVRDWCIQKSNGKTPEPLHLFLTGGAGTGKSHLIKCIQYEATRILAQTTNNPDDLTLPPVRTKRVDKLYVDDPSNPSNQLWNGLFEIAELDEIMRQREDGMFAELLNRLRVKQKNESLSSSDKETLKHCFGDSPDEALHIYSTNAEVDNFNKEMIMKLCTEPKLVEAQDFQKDKTSGKLTLKKIHCSKSDASLPISILLSEGARVMLIKNEDTSDGLVNGVMGTVISIKDFSPNSLPSTIYVHFDNERVGRNAKFPLKLAWACTIHKVQGLTVEECVVDLNKCFTYGQAYVALNRVTSKSGLHIESIEAEKIDKKVFCDPDIVKGVSEMTDFLPEIENEEQEHTKSFQIMYHNIQGLQTHAEDMKQNPDFRSADYICLTETWANQEFSCIEMTGYDGFHLPRSLAFEDDNSYYSFLKEMQHGGVGVFYKLSAETEICNLTSNLECIVFKITSKNIFVATVYRTQRYNLGKFLENMEMLICKLEDLSEKIVVIGDFNQDILKGGCTVFNFMSSKGFRQLVSSPTTEGGTLIDHVYVKGCLDTQVVIIPTYYSYHEALKIVIAND</sequence>
<feature type="compositionally biased region" description="Low complexity" evidence="2">
    <location>
        <begin position="121"/>
        <end position="133"/>
    </location>
</feature>
<dbReference type="SUPFAM" id="SSF52540">
    <property type="entry name" value="P-loop containing nucleoside triphosphate hydrolases"/>
    <property type="match status" value="2"/>
</dbReference>
<dbReference type="Proteomes" id="UP000683360">
    <property type="component" value="Unassembled WGS sequence"/>
</dbReference>
<feature type="compositionally biased region" description="Basic residues" evidence="2">
    <location>
        <begin position="105"/>
        <end position="116"/>
    </location>
</feature>
<dbReference type="InterPro" id="IPR036691">
    <property type="entry name" value="Endo/exonu/phosph_ase_sf"/>
</dbReference>
<dbReference type="Pfam" id="PF03372">
    <property type="entry name" value="Exo_endo_phos"/>
    <property type="match status" value="1"/>
</dbReference>
<dbReference type="GO" id="GO:0003824">
    <property type="term" value="F:catalytic activity"/>
    <property type="evidence" value="ECO:0007669"/>
    <property type="project" value="InterPro"/>
</dbReference>
<feature type="domain" description="Endonuclease/exonuclease/phosphatase" evidence="3">
    <location>
        <begin position="2470"/>
        <end position="2647"/>
    </location>
</feature>
<protein>
    <submittedName>
        <fullName evidence="5">Uncharacterized protein</fullName>
    </submittedName>
</protein>
<dbReference type="Pfam" id="PF20209">
    <property type="entry name" value="DUF6570"/>
    <property type="match status" value="1"/>
</dbReference>
<evidence type="ECO:0000256" key="1">
    <source>
        <dbReference type="SAM" id="Coils"/>
    </source>
</evidence>
<feature type="region of interest" description="Disordered" evidence="2">
    <location>
        <begin position="1844"/>
        <end position="1868"/>
    </location>
</feature>
<organism evidence="5 6">
    <name type="scientific">Mytilus edulis</name>
    <name type="common">Blue mussel</name>
    <dbReference type="NCBI Taxonomy" id="6550"/>
    <lineage>
        <taxon>Eukaryota</taxon>
        <taxon>Metazoa</taxon>
        <taxon>Spiralia</taxon>
        <taxon>Lophotrochozoa</taxon>
        <taxon>Mollusca</taxon>
        <taxon>Bivalvia</taxon>
        <taxon>Autobranchia</taxon>
        <taxon>Pteriomorphia</taxon>
        <taxon>Mytilida</taxon>
        <taxon>Mytiloidea</taxon>
        <taxon>Mytilidae</taxon>
        <taxon>Mytilinae</taxon>
        <taxon>Mytilus</taxon>
    </lineage>
</organism>
<dbReference type="InterPro" id="IPR046700">
    <property type="entry name" value="DUF6570"/>
</dbReference>
<accession>A0A8S3TDC9</accession>
<evidence type="ECO:0000313" key="5">
    <source>
        <dbReference type="EMBL" id="CAG2231650.1"/>
    </source>
</evidence>
<dbReference type="InterPro" id="IPR005135">
    <property type="entry name" value="Endo/exonuclease/phosphatase"/>
</dbReference>
<proteinExistence type="predicted"/>
<evidence type="ECO:0000256" key="2">
    <source>
        <dbReference type="SAM" id="MobiDB-lite"/>
    </source>
</evidence>
<keyword evidence="6" id="KW-1185">Reference proteome</keyword>
<gene>
    <name evidence="5" type="ORF">MEDL_44421</name>
</gene>
<evidence type="ECO:0000259" key="3">
    <source>
        <dbReference type="Pfam" id="PF03372"/>
    </source>
</evidence>
<dbReference type="Gene3D" id="3.90.70.120">
    <property type="match status" value="1"/>
</dbReference>
<dbReference type="Gene3D" id="3.60.10.10">
    <property type="entry name" value="Endonuclease/exonuclease/phosphatase"/>
    <property type="match status" value="1"/>
</dbReference>
<dbReference type="Gene3D" id="3.40.50.300">
    <property type="entry name" value="P-loop containing nucleotide triphosphate hydrolases"/>
    <property type="match status" value="2"/>
</dbReference>
<evidence type="ECO:0000313" key="6">
    <source>
        <dbReference type="Proteomes" id="UP000683360"/>
    </source>
</evidence>
<dbReference type="SUPFAM" id="SSF56219">
    <property type="entry name" value="DNase I-like"/>
    <property type="match status" value="1"/>
</dbReference>
<dbReference type="EMBL" id="CAJPWZ010002150">
    <property type="protein sequence ID" value="CAG2231650.1"/>
    <property type="molecule type" value="Genomic_DNA"/>
</dbReference>
<dbReference type="Gene3D" id="3.90.70.80">
    <property type="match status" value="1"/>
</dbReference>
<dbReference type="OrthoDB" id="416437at2759"/>
<keyword evidence="1" id="KW-0175">Coiled coil</keyword>
<dbReference type="InterPro" id="IPR027417">
    <property type="entry name" value="P-loop_NTPase"/>
</dbReference>
<dbReference type="SUPFAM" id="SSF54001">
    <property type="entry name" value="Cysteine proteinases"/>
    <property type="match status" value="1"/>
</dbReference>
<dbReference type="PANTHER" id="PTHR47642">
    <property type="entry name" value="ATP-DEPENDENT DNA HELICASE"/>
    <property type="match status" value="1"/>
</dbReference>
<dbReference type="Gene3D" id="2.30.30.940">
    <property type="match status" value="1"/>
</dbReference>
<dbReference type="PANTHER" id="PTHR47642:SF5">
    <property type="entry name" value="ATP-DEPENDENT DNA HELICASE"/>
    <property type="match status" value="1"/>
</dbReference>
<evidence type="ECO:0000259" key="4">
    <source>
        <dbReference type="Pfam" id="PF20209"/>
    </source>
</evidence>
<reference evidence="5" key="1">
    <citation type="submission" date="2021-03" db="EMBL/GenBank/DDBJ databases">
        <authorList>
            <person name="Bekaert M."/>
        </authorList>
    </citation>
    <scope>NUCLEOTIDE SEQUENCE</scope>
</reference>
<name>A0A8S3TDC9_MYTED</name>
<feature type="domain" description="DUF6570" evidence="4">
    <location>
        <begin position="1233"/>
        <end position="1362"/>
    </location>
</feature>
<dbReference type="CDD" id="cd22755">
    <property type="entry name" value="OTU_CeDUB-like"/>
    <property type="match status" value="1"/>
</dbReference>